<evidence type="ECO:0000313" key="2">
    <source>
        <dbReference type="EMBL" id="GCE96290.1"/>
    </source>
</evidence>
<dbReference type="InterPro" id="IPR049610">
    <property type="entry name" value="LCTMP-like"/>
</dbReference>
<dbReference type="GeneID" id="301685118"/>
<organism evidence="2 3">
    <name type="scientific">Limnospira platensis NIES-46</name>
    <dbReference type="NCBI Taxonomy" id="1236695"/>
    <lineage>
        <taxon>Bacteria</taxon>
        <taxon>Bacillati</taxon>
        <taxon>Cyanobacteriota</taxon>
        <taxon>Cyanophyceae</taxon>
        <taxon>Oscillatoriophycideae</taxon>
        <taxon>Oscillatoriales</taxon>
        <taxon>Sirenicapillariaceae</taxon>
        <taxon>Limnospira</taxon>
    </lineage>
</organism>
<dbReference type="RefSeq" id="WP_152088698.1">
    <property type="nucleotide sequence ID" value="NZ_BIMW01000178.1"/>
</dbReference>
<reference evidence="2 3" key="1">
    <citation type="journal article" date="2019" name="J Genomics">
        <title>The Draft Genome of a Hydrogen-producing Cyanobacterium, Arthrospira platensis NIES-46.</title>
        <authorList>
            <person name="Suzuki S."/>
            <person name="Yamaguchi H."/>
            <person name="Kawachi M."/>
        </authorList>
    </citation>
    <scope>NUCLEOTIDE SEQUENCE [LARGE SCALE GENOMIC DNA]</scope>
    <source>
        <strain evidence="2 3">NIES-46</strain>
    </source>
</reference>
<feature type="transmembrane region" description="Helical" evidence="1">
    <location>
        <begin position="134"/>
        <end position="160"/>
    </location>
</feature>
<evidence type="ECO:0008006" key="4">
    <source>
        <dbReference type="Google" id="ProtNLM"/>
    </source>
</evidence>
<name>A0A5M3TE02_LIMPL</name>
<sequence length="202" mass="22776">MQRFRLDPFLWIHLAGLATLPIWLGLCLLGFAVGYPVFPVTIEFLLVAVLGIVPVLWMQWFRPFYIYSILAIAIKPEQLTTEQQRILTGFKTQRHQGFAIITPVLLLPILWQLYRIAPLATDVASILPNWRILGLAIAAIAFCGCNLFTQVPISVLLVFLTSKSQLNQRNPLSPDQISQGFTIVGWKVDRILPITPNPEKTS</sequence>
<keyword evidence="1" id="KW-1133">Transmembrane helix</keyword>
<comment type="caution">
    <text evidence="2">The sequence shown here is derived from an EMBL/GenBank/DDBJ whole genome shotgun (WGS) entry which is preliminary data.</text>
</comment>
<proteinExistence type="predicted"/>
<keyword evidence="1" id="KW-0472">Membrane</keyword>
<dbReference type="NCBIfam" id="NF033183">
    <property type="entry name" value="colliding_TM"/>
    <property type="match status" value="1"/>
</dbReference>
<evidence type="ECO:0000256" key="1">
    <source>
        <dbReference type="SAM" id="Phobius"/>
    </source>
</evidence>
<keyword evidence="1" id="KW-0812">Transmembrane</keyword>
<keyword evidence="3" id="KW-1185">Reference proteome</keyword>
<feature type="transmembrane region" description="Helical" evidence="1">
    <location>
        <begin position="12"/>
        <end position="38"/>
    </location>
</feature>
<accession>A0A5M3TE02</accession>
<gene>
    <name evidence="2" type="ORF">NIES46_43590</name>
</gene>
<feature type="transmembrane region" description="Helical" evidence="1">
    <location>
        <begin position="95"/>
        <end position="114"/>
    </location>
</feature>
<protein>
    <recommendedName>
        <fullName evidence="4">Low-complexity tail membrane protein</fullName>
    </recommendedName>
</protein>
<feature type="transmembrane region" description="Helical" evidence="1">
    <location>
        <begin position="44"/>
        <end position="74"/>
    </location>
</feature>
<dbReference type="Proteomes" id="UP000326169">
    <property type="component" value="Unassembled WGS sequence"/>
</dbReference>
<dbReference type="EMBL" id="BIMW01000178">
    <property type="protein sequence ID" value="GCE96290.1"/>
    <property type="molecule type" value="Genomic_DNA"/>
</dbReference>
<evidence type="ECO:0000313" key="3">
    <source>
        <dbReference type="Proteomes" id="UP000326169"/>
    </source>
</evidence>